<dbReference type="AlphaFoldDB" id="A0A383CED7"/>
<name>A0A383CED7_9ZZZZ</name>
<protein>
    <recommendedName>
        <fullName evidence="2">Transglycosylase SLT domain-containing protein</fullName>
    </recommendedName>
</protein>
<organism evidence="1">
    <name type="scientific">marine metagenome</name>
    <dbReference type="NCBI Taxonomy" id="408172"/>
    <lineage>
        <taxon>unclassified sequences</taxon>
        <taxon>metagenomes</taxon>
        <taxon>ecological metagenomes</taxon>
    </lineage>
</organism>
<gene>
    <name evidence="1" type="ORF">METZ01_LOCUS483385</name>
</gene>
<accession>A0A383CED7</accession>
<feature type="non-terminal residue" evidence="1">
    <location>
        <position position="145"/>
    </location>
</feature>
<reference evidence="1" key="1">
    <citation type="submission" date="2018-05" db="EMBL/GenBank/DDBJ databases">
        <authorList>
            <person name="Lanie J.A."/>
            <person name="Ng W.-L."/>
            <person name="Kazmierczak K.M."/>
            <person name="Andrzejewski T.M."/>
            <person name="Davidsen T.M."/>
            <person name="Wayne K.J."/>
            <person name="Tettelin H."/>
            <person name="Glass J.I."/>
            <person name="Rusch D."/>
            <person name="Podicherti R."/>
            <person name="Tsui H.-C.T."/>
            <person name="Winkler M.E."/>
        </authorList>
    </citation>
    <scope>NUCLEOTIDE SEQUENCE</scope>
</reference>
<dbReference type="EMBL" id="UINC01208134">
    <property type="protein sequence ID" value="SVE30531.1"/>
    <property type="molecule type" value="Genomic_DNA"/>
</dbReference>
<sequence length="145" mass="16289">MKPTKARNGIAKQLLIVAVCAVLIWNIGTKISQTVLSQNQSLAVEQAIPKAMAAMEIELTDVKLPLEVNKKVEYWMNHFSTLKKEEFLEQLSRAGLYSDMIRTKLIEQRMPEELLYLAQIEPGYLTTARSGSSAYAVWQFTGPTA</sequence>
<proteinExistence type="predicted"/>
<evidence type="ECO:0000313" key="1">
    <source>
        <dbReference type="EMBL" id="SVE30531.1"/>
    </source>
</evidence>
<evidence type="ECO:0008006" key="2">
    <source>
        <dbReference type="Google" id="ProtNLM"/>
    </source>
</evidence>